<accession>A0A1C0AMX0</accession>
<evidence type="ECO:0000313" key="2">
    <source>
        <dbReference type="Proteomes" id="UP000093501"/>
    </source>
</evidence>
<dbReference type="SUPFAM" id="SSF54909">
    <property type="entry name" value="Dimeric alpha+beta barrel"/>
    <property type="match status" value="1"/>
</dbReference>
<sequence length="96" mass="10819">MYLFHATVTVAAGTEEEFAAVCAANSRASLEEPGCLRFEVLQDADDLTRFVLVEAYRSEDDLASHKTTDHYKAWAEVANRVQVEPRSKRVYRQVAP</sequence>
<reference evidence="2" key="1">
    <citation type="submission" date="2016-07" db="EMBL/GenBank/DDBJ databases">
        <authorList>
            <person name="Florea S."/>
            <person name="Webb J.S."/>
            <person name="Jaromczyk J."/>
            <person name="Schardl C.L."/>
        </authorList>
    </citation>
    <scope>NUCLEOTIDE SEQUENCE [LARGE SCALE GENOMIC DNA]</scope>
    <source>
        <strain evidence="2">IPBSL-7</strain>
    </source>
</reference>
<proteinExistence type="predicted"/>
<dbReference type="GO" id="GO:0005829">
    <property type="term" value="C:cytosol"/>
    <property type="evidence" value="ECO:0007669"/>
    <property type="project" value="TreeGrafter"/>
</dbReference>
<dbReference type="Proteomes" id="UP000093501">
    <property type="component" value="Unassembled WGS sequence"/>
</dbReference>
<comment type="caution">
    <text evidence="1">The sequence shown here is derived from an EMBL/GenBank/DDBJ whole genome shotgun (WGS) entry which is preliminary data.</text>
</comment>
<dbReference type="PROSITE" id="PS51725">
    <property type="entry name" value="ABM"/>
    <property type="match status" value="1"/>
</dbReference>
<evidence type="ECO:0000313" key="1">
    <source>
        <dbReference type="EMBL" id="OCL34643.1"/>
    </source>
</evidence>
<dbReference type="PANTHER" id="PTHR33336:SF1">
    <property type="entry name" value="(4S)-4-HYDROXY-5-PHOSPHONOOXYPENTANE-2,3-DIONE ISOMERASE"/>
    <property type="match status" value="1"/>
</dbReference>
<organism evidence="1 2">
    <name type="scientific">Tessaracoccus lapidicaptus</name>
    <dbReference type="NCBI Taxonomy" id="1427523"/>
    <lineage>
        <taxon>Bacteria</taxon>
        <taxon>Bacillati</taxon>
        <taxon>Actinomycetota</taxon>
        <taxon>Actinomycetes</taxon>
        <taxon>Propionibacteriales</taxon>
        <taxon>Propionibacteriaceae</taxon>
        <taxon>Tessaracoccus</taxon>
    </lineage>
</organism>
<gene>
    <name evidence="1" type="ORF">BCR15_02825</name>
</gene>
<dbReference type="AlphaFoldDB" id="A0A1C0AMX0"/>
<protein>
    <submittedName>
        <fullName evidence="1">Uncharacterized protein</fullName>
    </submittedName>
</protein>
<name>A0A1C0AMX0_9ACTN</name>
<dbReference type="Pfam" id="PF03992">
    <property type="entry name" value="ABM"/>
    <property type="match status" value="1"/>
</dbReference>
<dbReference type="GO" id="GO:0016491">
    <property type="term" value="F:oxidoreductase activity"/>
    <property type="evidence" value="ECO:0007669"/>
    <property type="project" value="TreeGrafter"/>
</dbReference>
<dbReference type="RefSeq" id="WP_068751325.1">
    <property type="nucleotide sequence ID" value="NZ_LR214441.1"/>
</dbReference>
<dbReference type="InterPro" id="IPR050744">
    <property type="entry name" value="AI-2_Isomerase_LsrG"/>
</dbReference>
<dbReference type="InterPro" id="IPR007138">
    <property type="entry name" value="ABM_dom"/>
</dbReference>
<keyword evidence="2" id="KW-1185">Reference proteome</keyword>
<dbReference type="PANTHER" id="PTHR33336">
    <property type="entry name" value="QUINOL MONOOXYGENASE YGIN-RELATED"/>
    <property type="match status" value="1"/>
</dbReference>
<dbReference type="EMBL" id="MBQD01000020">
    <property type="protein sequence ID" value="OCL34643.1"/>
    <property type="molecule type" value="Genomic_DNA"/>
</dbReference>
<dbReference type="InterPro" id="IPR011008">
    <property type="entry name" value="Dimeric_a/b-barrel"/>
</dbReference>
<dbReference type="Gene3D" id="3.30.70.100">
    <property type="match status" value="1"/>
</dbReference>